<evidence type="ECO:0000313" key="2">
    <source>
        <dbReference type="EMBL" id="PXF49500.1"/>
    </source>
</evidence>
<keyword evidence="3" id="KW-1185">Reference proteome</keyword>
<dbReference type="EMBL" id="NBIV01000005">
    <property type="protein sequence ID" value="PXF49500.1"/>
    <property type="molecule type" value="Genomic_DNA"/>
</dbReference>
<dbReference type="Proteomes" id="UP000247409">
    <property type="component" value="Unassembled WGS sequence"/>
</dbReference>
<comment type="caution">
    <text evidence="2">The sequence shown here is derived from an EMBL/GenBank/DDBJ whole genome shotgun (WGS) entry which is preliminary data.</text>
</comment>
<evidence type="ECO:0000256" key="1">
    <source>
        <dbReference type="SAM" id="MobiDB-lite"/>
    </source>
</evidence>
<evidence type="ECO:0000313" key="3">
    <source>
        <dbReference type="Proteomes" id="UP000247409"/>
    </source>
</evidence>
<sequence length="377" mass="42265">MYHNPTQAFNWQLMGPFEHENFLRRFVRSKDPILSKKVEHGLPVTTKWHPSAVCKLNFDLETIEDIDAFNSGIQFLSLSWGIRLLEAVWKAVRSQVPLRTKQFQTRRLILNSFSRVSTVAKMTPLRDEADRLGRLQMLEALLEALRIASEVVTESGNEAVWFSRAGIFLGSVAATVTPAAKAAGELFQAQSRAHCGLHAVVSAVTLERCSIAARQRQKAENKTMNERLGSSKPRRIPSENGVPVSLRQTVVNLMHGLYWRTKAGFDESSSTSSLEKLLHAHVASSLFLTGCGIAPVDETLIDLTKEISQHTTNSQLLDGSENEGEQRELLRIEAEQEAAADSDRFRVELLRAKTEYTRANYNAAEVRCQDALGFWMK</sequence>
<accession>A0A2V3J962</accession>
<proteinExistence type="predicted"/>
<reference evidence="2 3" key="1">
    <citation type="journal article" date="2018" name="Mol. Biol. Evol.">
        <title>Analysis of the draft genome of the red seaweed Gracilariopsis chorda provides insights into genome size evolution in Rhodophyta.</title>
        <authorList>
            <person name="Lee J."/>
            <person name="Yang E.C."/>
            <person name="Graf L."/>
            <person name="Yang J.H."/>
            <person name="Qiu H."/>
            <person name="Zel Zion U."/>
            <person name="Chan C.X."/>
            <person name="Stephens T.G."/>
            <person name="Weber A.P.M."/>
            <person name="Boo G.H."/>
            <person name="Boo S.M."/>
            <person name="Kim K.M."/>
            <person name="Shin Y."/>
            <person name="Jung M."/>
            <person name="Lee S.J."/>
            <person name="Yim H.S."/>
            <person name="Lee J.H."/>
            <person name="Bhattacharya D."/>
            <person name="Yoon H.S."/>
        </authorList>
    </citation>
    <scope>NUCLEOTIDE SEQUENCE [LARGE SCALE GENOMIC DNA]</scope>
    <source>
        <strain evidence="2 3">SKKU-2015</strain>
        <tissue evidence="2">Whole body</tissue>
    </source>
</reference>
<name>A0A2V3J962_9FLOR</name>
<feature type="region of interest" description="Disordered" evidence="1">
    <location>
        <begin position="217"/>
        <end position="240"/>
    </location>
</feature>
<gene>
    <name evidence="2" type="ORF">BWQ96_00816</name>
</gene>
<protein>
    <submittedName>
        <fullName evidence="2">Uncharacterized protein</fullName>
    </submittedName>
</protein>
<organism evidence="2 3">
    <name type="scientific">Gracilariopsis chorda</name>
    <dbReference type="NCBI Taxonomy" id="448386"/>
    <lineage>
        <taxon>Eukaryota</taxon>
        <taxon>Rhodophyta</taxon>
        <taxon>Florideophyceae</taxon>
        <taxon>Rhodymeniophycidae</taxon>
        <taxon>Gracilariales</taxon>
        <taxon>Gracilariaceae</taxon>
        <taxon>Gracilariopsis</taxon>
    </lineage>
</organism>
<dbReference type="AlphaFoldDB" id="A0A2V3J962"/>